<dbReference type="EMBL" id="JAWWNJ010000034">
    <property type="protein sequence ID" value="KAK7024839.1"/>
    <property type="molecule type" value="Genomic_DNA"/>
</dbReference>
<evidence type="ECO:0000313" key="4">
    <source>
        <dbReference type="EMBL" id="KAK7024839.1"/>
    </source>
</evidence>
<dbReference type="PROSITE" id="PS50297">
    <property type="entry name" value="ANK_REP_REGION"/>
    <property type="match status" value="2"/>
</dbReference>
<dbReference type="PROSITE" id="PS50088">
    <property type="entry name" value="ANK_REPEAT"/>
    <property type="match status" value="3"/>
</dbReference>
<dbReference type="AlphaFoldDB" id="A0AAW0BGR2"/>
<protein>
    <submittedName>
        <fullName evidence="4">O-methyltransferase family 3 protein</fullName>
    </submittedName>
</protein>
<evidence type="ECO:0000313" key="5">
    <source>
        <dbReference type="Proteomes" id="UP001362999"/>
    </source>
</evidence>
<dbReference type="InterPro" id="IPR051165">
    <property type="entry name" value="Multifunctional_ANK_Repeat"/>
</dbReference>
<dbReference type="InterPro" id="IPR002110">
    <property type="entry name" value="Ankyrin_rpt"/>
</dbReference>
<reference evidence="4 5" key="1">
    <citation type="journal article" date="2024" name="J Genomics">
        <title>Draft genome sequencing and assembly of Favolaschia claudopus CIRM-BRFM 2984 isolated from oak limbs.</title>
        <authorList>
            <person name="Navarro D."/>
            <person name="Drula E."/>
            <person name="Chaduli D."/>
            <person name="Cazenave R."/>
            <person name="Ahrendt S."/>
            <person name="Wang J."/>
            <person name="Lipzen A."/>
            <person name="Daum C."/>
            <person name="Barry K."/>
            <person name="Grigoriev I.V."/>
            <person name="Favel A."/>
            <person name="Rosso M.N."/>
            <person name="Martin F."/>
        </authorList>
    </citation>
    <scope>NUCLEOTIDE SEQUENCE [LARGE SCALE GENOMIC DNA]</scope>
    <source>
        <strain evidence="4 5">CIRM-BRFM 2984</strain>
    </source>
</reference>
<dbReference type="PANTHER" id="PTHR24123">
    <property type="entry name" value="ANKYRIN REPEAT-CONTAINING"/>
    <property type="match status" value="1"/>
</dbReference>
<feature type="repeat" description="ANK" evidence="3">
    <location>
        <begin position="152"/>
        <end position="181"/>
    </location>
</feature>
<dbReference type="PRINTS" id="PR01415">
    <property type="entry name" value="ANKYRIN"/>
</dbReference>
<gene>
    <name evidence="4" type="ORF">R3P38DRAFT_3193755</name>
</gene>
<dbReference type="InterPro" id="IPR036770">
    <property type="entry name" value="Ankyrin_rpt-contain_sf"/>
</dbReference>
<proteinExistence type="predicted"/>
<dbReference type="Pfam" id="PF12796">
    <property type="entry name" value="Ank_2"/>
    <property type="match status" value="2"/>
</dbReference>
<comment type="caution">
    <text evidence="4">The sequence shown here is derived from an EMBL/GenBank/DDBJ whole genome shotgun (WGS) entry which is preliminary data.</text>
</comment>
<sequence length="317" mass="34847">MSTQDYFEGLPAELVLLLSKWLSIPSLGALVLTCRRQHNIVQPELDARITPEIASSALRRAVTESKPHLVLKFLSPPHSVNPGNDTWYFSETPLHLATLSENVEIAWMLLDAGANPSIQWGQDDEQPLEIAFRKRNLELMTLLLDHGAKIGSVLHSACALGHIDMIKLLLDRGADLEARDARGTPLTFAVASRKLDAVRYLLARGADATTTMQLFNPEGRYPPPHRANLVYSAMGLRHPSGHHEKPAEESAWEVGGLPMDCETKELMAMLLKHGASKDGAMQTVLVNLPELAAEARYTEQELLDTITAMIAEAEAAN</sequence>
<dbReference type="Gene3D" id="1.25.40.20">
    <property type="entry name" value="Ankyrin repeat-containing domain"/>
    <property type="match status" value="1"/>
</dbReference>
<evidence type="ECO:0000256" key="3">
    <source>
        <dbReference type="PROSITE-ProRule" id="PRU00023"/>
    </source>
</evidence>
<feature type="repeat" description="ANK" evidence="3">
    <location>
        <begin position="181"/>
        <end position="213"/>
    </location>
</feature>
<dbReference type="Proteomes" id="UP001362999">
    <property type="component" value="Unassembled WGS sequence"/>
</dbReference>
<dbReference type="SMART" id="SM00248">
    <property type="entry name" value="ANK"/>
    <property type="match status" value="4"/>
</dbReference>
<feature type="repeat" description="ANK" evidence="3">
    <location>
        <begin position="89"/>
        <end position="121"/>
    </location>
</feature>
<organism evidence="4 5">
    <name type="scientific">Favolaschia claudopus</name>
    <dbReference type="NCBI Taxonomy" id="2862362"/>
    <lineage>
        <taxon>Eukaryota</taxon>
        <taxon>Fungi</taxon>
        <taxon>Dikarya</taxon>
        <taxon>Basidiomycota</taxon>
        <taxon>Agaricomycotina</taxon>
        <taxon>Agaricomycetes</taxon>
        <taxon>Agaricomycetidae</taxon>
        <taxon>Agaricales</taxon>
        <taxon>Marasmiineae</taxon>
        <taxon>Mycenaceae</taxon>
        <taxon>Favolaschia</taxon>
    </lineage>
</organism>
<evidence type="ECO:0000256" key="2">
    <source>
        <dbReference type="ARBA" id="ARBA00023043"/>
    </source>
</evidence>
<keyword evidence="5" id="KW-1185">Reference proteome</keyword>
<name>A0AAW0BGR2_9AGAR</name>
<keyword evidence="2 3" id="KW-0040">ANK repeat</keyword>
<evidence type="ECO:0000256" key="1">
    <source>
        <dbReference type="ARBA" id="ARBA00022737"/>
    </source>
</evidence>
<dbReference type="SUPFAM" id="SSF48403">
    <property type="entry name" value="Ankyrin repeat"/>
    <property type="match status" value="1"/>
</dbReference>
<dbReference type="PANTHER" id="PTHR24123:SF33">
    <property type="entry name" value="PROTEIN HOS4"/>
    <property type="match status" value="1"/>
</dbReference>
<keyword evidence="1" id="KW-0677">Repeat</keyword>
<accession>A0AAW0BGR2</accession>